<keyword evidence="1" id="KW-0472">Membrane</keyword>
<dbReference type="Proteomes" id="UP000294593">
    <property type="component" value="Unassembled WGS sequence"/>
</dbReference>
<keyword evidence="1" id="KW-0812">Transmembrane</keyword>
<organism evidence="2 3">
    <name type="scientific">Aquabacterium commune</name>
    <dbReference type="NCBI Taxonomy" id="70586"/>
    <lineage>
        <taxon>Bacteria</taxon>
        <taxon>Pseudomonadati</taxon>
        <taxon>Pseudomonadota</taxon>
        <taxon>Betaproteobacteria</taxon>
        <taxon>Burkholderiales</taxon>
        <taxon>Aquabacterium</taxon>
    </lineage>
</organism>
<evidence type="ECO:0000313" key="3">
    <source>
        <dbReference type="Proteomes" id="UP000294593"/>
    </source>
</evidence>
<keyword evidence="1" id="KW-1133">Transmembrane helix</keyword>
<keyword evidence="3" id="KW-1185">Reference proteome</keyword>
<dbReference type="EMBL" id="SNXW01000004">
    <property type="protein sequence ID" value="TDP83729.1"/>
    <property type="molecule type" value="Genomic_DNA"/>
</dbReference>
<gene>
    <name evidence="2" type="ORF">EV672_104107</name>
</gene>
<dbReference type="RefSeq" id="WP_133608443.1">
    <property type="nucleotide sequence ID" value="NZ_SNXW01000004.1"/>
</dbReference>
<feature type="transmembrane region" description="Helical" evidence="1">
    <location>
        <begin position="30"/>
        <end position="47"/>
    </location>
</feature>
<proteinExistence type="predicted"/>
<sequence>MWLVAVGVLVLVLNFAGVGAVGRLVWWEDAWIMLAPFGLAALWWFIADSTGHTQRKAMAKMDARKESRRVKNMEALGLRKPGQKSGQGRKR</sequence>
<protein>
    <submittedName>
        <fullName evidence="2">Small Trp-rich protein</fullName>
    </submittedName>
</protein>
<reference evidence="2 3" key="1">
    <citation type="submission" date="2019-03" db="EMBL/GenBank/DDBJ databases">
        <title>Genomic Encyclopedia of Type Strains, Phase IV (KMG-IV): sequencing the most valuable type-strain genomes for metagenomic binning, comparative biology and taxonomic classification.</title>
        <authorList>
            <person name="Goeker M."/>
        </authorList>
    </citation>
    <scope>NUCLEOTIDE SEQUENCE [LARGE SCALE GENOMIC DNA]</scope>
    <source>
        <strain evidence="2 3">DSM 11901</strain>
    </source>
</reference>
<evidence type="ECO:0000256" key="1">
    <source>
        <dbReference type="SAM" id="Phobius"/>
    </source>
</evidence>
<name>A0A4R6RCB3_9BURK</name>
<dbReference type="AlphaFoldDB" id="A0A4R6RCB3"/>
<comment type="caution">
    <text evidence="2">The sequence shown here is derived from an EMBL/GenBank/DDBJ whole genome shotgun (WGS) entry which is preliminary data.</text>
</comment>
<dbReference type="OrthoDB" id="8689816at2"/>
<evidence type="ECO:0000313" key="2">
    <source>
        <dbReference type="EMBL" id="TDP83729.1"/>
    </source>
</evidence>
<dbReference type="NCBIfam" id="TIGR04438">
    <property type="entry name" value="small_Trp_rich"/>
    <property type="match status" value="1"/>
</dbReference>
<dbReference type="InterPro" id="IPR031044">
    <property type="entry name" value="Small_Trp_rich"/>
</dbReference>
<accession>A0A4R6RCB3</accession>